<keyword evidence="2" id="KW-1185">Reference proteome</keyword>
<organism evidence="1 2">
    <name type="scientific">Neophaeococcomyces mojaviensis</name>
    <dbReference type="NCBI Taxonomy" id="3383035"/>
    <lineage>
        <taxon>Eukaryota</taxon>
        <taxon>Fungi</taxon>
        <taxon>Dikarya</taxon>
        <taxon>Ascomycota</taxon>
        <taxon>Pezizomycotina</taxon>
        <taxon>Eurotiomycetes</taxon>
        <taxon>Chaetothyriomycetidae</taxon>
        <taxon>Chaetothyriales</taxon>
        <taxon>Chaetothyriales incertae sedis</taxon>
        <taxon>Neophaeococcomyces</taxon>
    </lineage>
</organism>
<dbReference type="EMBL" id="JAPDRQ010000407">
    <property type="protein sequence ID" value="KAJ9649959.1"/>
    <property type="molecule type" value="Genomic_DNA"/>
</dbReference>
<reference evidence="1" key="1">
    <citation type="submission" date="2022-10" db="EMBL/GenBank/DDBJ databases">
        <title>Culturing micro-colonial fungi from biological soil crusts in the Mojave desert and describing Neophaeococcomyces mojavensis, and introducing the new genera and species Taxawa tesnikishii.</title>
        <authorList>
            <person name="Kurbessoian T."/>
            <person name="Stajich J.E."/>
        </authorList>
    </citation>
    <scope>NUCLEOTIDE SEQUENCE</scope>
    <source>
        <strain evidence="1">JES_112</strain>
    </source>
</reference>
<evidence type="ECO:0000313" key="2">
    <source>
        <dbReference type="Proteomes" id="UP001172386"/>
    </source>
</evidence>
<comment type="caution">
    <text evidence="1">The sequence shown here is derived from an EMBL/GenBank/DDBJ whole genome shotgun (WGS) entry which is preliminary data.</text>
</comment>
<name>A0ACC2ZR05_9EURO</name>
<accession>A0ACC2ZR05</accession>
<gene>
    <name evidence="1" type="ORF">H2198_010717</name>
</gene>
<protein>
    <submittedName>
        <fullName evidence="1">Uncharacterized protein</fullName>
    </submittedName>
</protein>
<dbReference type="Proteomes" id="UP001172386">
    <property type="component" value="Unassembled WGS sequence"/>
</dbReference>
<sequence length="494" mass="54980">MASQARTFFFNVSDGLKKEIPYVVKEAIISGLWFDGVFMPKPICPLSDCSWETFTSMGLCSTCGTANPQARLTCNLDFDYPTSGSVNHTTRKRWSDQRSCNITFRENVTWPVNVNVEWVSSKILADGTEVAWTYQITAPGYAMYPIYSSSHQHGPLMTEYDTIQGVKNPLFAIGIAHFELTNTSLSLTLAEECVVNFCLRDYSMSFTNSTPEVKVSNIRNGAGFWGPPVNLLGADYCWSAEDEDFVTNSSGRLSEYEITNTFDFDLAHFSFCSHKPGFSAYWQDALTEMFWGNLPTTVNMNCVPSTTSQYNCVSKSSTELSSPMDDLTNTAVTDSGVHRIASVGASTVLKNIVDSVTLLNMNTNATIIKGKAGSRVTYVHVRWAWLSLPLLTILVGFAFLAWTIFDTKRHNVPLWKGSILALMFHGFQEGQLKGQIVAESVSGMERMARNMAVTLRENDVEGRTVFTSGSAFNEDEQARKRNTMPRTAVELVLY</sequence>
<proteinExistence type="predicted"/>
<evidence type="ECO:0000313" key="1">
    <source>
        <dbReference type="EMBL" id="KAJ9649959.1"/>
    </source>
</evidence>